<dbReference type="InterPro" id="IPR050584">
    <property type="entry name" value="Cholesterol_7-desaturase"/>
</dbReference>
<keyword evidence="3 7" id="KW-0560">Oxidoreductase</keyword>
<dbReference type="GO" id="GO:0046872">
    <property type="term" value="F:metal ion binding"/>
    <property type="evidence" value="ECO:0007669"/>
    <property type="project" value="UniProtKB-KW"/>
</dbReference>
<gene>
    <name evidence="7" type="primary">ddmC</name>
    <name evidence="7" type="ORF">LMG22037_01965</name>
</gene>
<dbReference type="InterPro" id="IPR044043">
    <property type="entry name" value="VanA_C_cat"/>
</dbReference>
<keyword evidence="1" id="KW-0001">2Fe-2S</keyword>
<keyword evidence="7" id="KW-0808">Transferase</keyword>
<evidence type="ECO:0000256" key="2">
    <source>
        <dbReference type="ARBA" id="ARBA00022723"/>
    </source>
</evidence>
<keyword evidence="2" id="KW-0479">Metal-binding</keyword>
<dbReference type="Proteomes" id="UP000494249">
    <property type="component" value="Unassembled WGS sequence"/>
</dbReference>
<dbReference type="AlphaFoldDB" id="A0A6J5AP89"/>
<name>A0A6J5AP89_9BURK</name>
<evidence type="ECO:0000256" key="3">
    <source>
        <dbReference type="ARBA" id="ARBA00023002"/>
    </source>
</evidence>
<evidence type="ECO:0000259" key="6">
    <source>
        <dbReference type="PROSITE" id="PS51296"/>
    </source>
</evidence>
<evidence type="ECO:0000313" key="7">
    <source>
        <dbReference type="EMBL" id="CAB3671061.1"/>
    </source>
</evidence>
<dbReference type="Gene3D" id="3.90.380.10">
    <property type="entry name" value="Naphthalene 1,2-dioxygenase Alpha Subunit, Chain A, domain 1"/>
    <property type="match status" value="1"/>
</dbReference>
<dbReference type="PANTHER" id="PTHR21266">
    <property type="entry name" value="IRON-SULFUR DOMAIN CONTAINING PROTEIN"/>
    <property type="match status" value="1"/>
</dbReference>
<dbReference type="GO" id="GO:0016491">
    <property type="term" value="F:oxidoreductase activity"/>
    <property type="evidence" value="ECO:0007669"/>
    <property type="project" value="UniProtKB-KW"/>
</dbReference>
<accession>A0A6J5AP89</accession>
<keyword evidence="5" id="KW-0411">Iron-sulfur</keyword>
<dbReference type="PROSITE" id="PS51296">
    <property type="entry name" value="RIESKE"/>
    <property type="match status" value="1"/>
</dbReference>
<sequence length="361" mass="40308">MPYLLNTWYVAALSSEVTANAPLARTLLDDPVVFYRTAGGQAVALADRCPHRFAPLSRGRLVDGALECPYHGLRFGADGRCVFNPHGNRNGNGTASPPARAQARHYPVRERYGAVWFWPGDPERAAHTPLPGFDYLDPRENFTTGRYLHTRANYQLSADNLLDLSHFQYLHPETLGSEQMASGVVRATVAGDTVSVRREMKGEYLRPMLTQSFNLLYGERADRELDVHWMPPGLLTIVVRISESGLPETAREAKSAHWLTPETAMSSHYFFAFGLPRAMGEHGAELVSRTAQSLLAPFRDEDIPMLEAQQRMMGERDFWSLRPVMLPIDAGAVHARRIMERLIAHEAQSGTERVSTAEHAS</sequence>
<dbReference type="InterPro" id="IPR017941">
    <property type="entry name" value="Rieske_2Fe-2S"/>
</dbReference>
<evidence type="ECO:0000256" key="4">
    <source>
        <dbReference type="ARBA" id="ARBA00023004"/>
    </source>
</evidence>
<dbReference type="SUPFAM" id="SSF55961">
    <property type="entry name" value="Bet v1-like"/>
    <property type="match status" value="1"/>
</dbReference>
<dbReference type="GO" id="GO:0008168">
    <property type="term" value="F:methyltransferase activity"/>
    <property type="evidence" value="ECO:0007669"/>
    <property type="project" value="UniProtKB-KW"/>
</dbReference>
<keyword evidence="7" id="KW-0489">Methyltransferase</keyword>
<dbReference type="EMBL" id="CADIKB010000006">
    <property type="protein sequence ID" value="CAB3671061.1"/>
    <property type="molecule type" value="Genomic_DNA"/>
</dbReference>
<proteinExistence type="predicted"/>
<dbReference type="InterPro" id="IPR036922">
    <property type="entry name" value="Rieske_2Fe-2S_sf"/>
</dbReference>
<feature type="domain" description="Rieske" evidence="6">
    <location>
        <begin position="8"/>
        <end position="117"/>
    </location>
</feature>
<dbReference type="EC" id="1.14.15.-" evidence="7"/>
<dbReference type="Gene3D" id="2.102.10.10">
    <property type="entry name" value="Rieske [2Fe-2S] iron-sulphur domain"/>
    <property type="match status" value="1"/>
</dbReference>
<dbReference type="Pfam" id="PF19112">
    <property type="entry name" value="VanA_C"/>
    <property type="match status" value="1"/>
</dbReference>
<dbReference type="SUPFAM" id="SSF50022">
    <property type="entry name" value="ISP domain"/>
    <property type="match status" value="1"/>
</dbReference>
<dbReference type="RefSeq" id="WP_035484461.1">
    <property type="nucleotide sequence ID" value="NZ_CADFGL010000007.1"/>
</dbReference>
<dbReference type="CDD" id="cd08878">
    <property type="entry name" value="RHO_alpha_C_DMO-like"/>
    <property type="match status" value="1"/>
</dbReference>
<keyword evidence="4" id="KW-0408">Iron</keyword>
<evidence type="ECO:0000313" key="8">
    <source>
        <dbReference type="Proteomes" id="UP000494249"/>
    </source>
</evidence>
<organism evidence="7 8">
    <name type="scientific">Paraburkholderia phenoliruptrix</name>
    <dbReference type="NCBI Taxonomy" id="252970"/>
    <lineage>
        <taxon>Bacteria</taxon>
        <taxon>Pseudomonadati</taxon>
        <taxon>Pseudomonadota</taxon>
        <taxon>Betaproteobacteria</taxon>
        <taxon>Burkholderiales</taxon>
        <taxon>Burkholderiaceae</taxon>
        <taxon>Paraburkholderia</taxon>
    </lineage>
</organism>
<dbReference type="PANTHER" id="PTHR21266:SF60">
    <property type="entry name" value="3-KETOSTEROID-9-ALPHA-MONOOXYGENASE, OXYGENASE COMPONENT"/>
    <property type="match status" value="1"/>
</dbReference>
<protein>
    <submittedName>
        <fullName evidence="7">Dicamba O-demethylase, oxygenase component</fullName>
        <ecNumber evidence="7">1.14.15.-</ecNumber>
    </submittedName>
</protein>
<dbReference type="GO" id="GO:0032259">
    <property type="term" value="P:methylation"/>
    <property type="evidence" value="ECO:0007669"/>
    <property type="project" value="UniProtKB-KW"/>
</dbReference>
<reference evidence="7 8" key="1">
    <citation type="submission" date="2020-04" db="EMBL/GenBank/DDBJ databases">
        <authorList>
            <person name="De Canck E."/>
        </authorList>
    </citation>
    <scope>NUCLEOTIDE SEQUENCE [LARGE SCALE GENOMIC DNA]</scope>
    <source>
        <strain evidence="7 8">LMG 22037</strain>
    </source>
</reference>
<dbReference type="GO" id="GO:0051537">
    <property type="term" value="F:2 iron, 2 sulfur cluster binding"/>
    <property type="evidence" value="ECO:0007669"/>
    <property type="project" value="UniProtKB-KW"/>
</dbReference>
<dbReference type="Pfam" id="PF00355">
    <property type="entry name" value="Rieske"/>
    <property type="match status" value="1"/>
</dbReference>
<evidence type="ECO:0000256" key="5">
    <source>
        <dbReference type="ARBA" id="ARBA00023014"/>
    </source>
</evidence>
<evidence type="ECO:0000256" key="1">
    <source>
        <dbReference type="ARBA" id="ARBA00022714"/>
    </source>
</evidence>